<dbReference type="CDD" id="cd00130">
    <property type="entry name" value="PAS"/>
    <property type="match status" value="1"/>
</dbReference>
<keyword evidence="11" id="KW-0902">Two-component regulatory system</keyword>
<dbReference type="CDD" id="cd00082">
    <property type="entry name" value="HisKA"/>
    <property type="match status" value="1"/>
</dbReference>
<dbReference type="SUPFAM" id="SSF55874">
    <property type="entry name" value="ATPase domain of HSP90 chaperone/DNA topoisomerase II/histidine kinase"/>
    <property type="match status" value="1"/>
</dbReference>
<comment type="caution">
    <text evidence="15">The sequence shown here is derived from an EMBL/GenBank/DDBJ whole genome shotgun (WGS) entry which is preliminary data.</text>
</comment>
<keyword evidence="4" id="KW-0597">Phosphoprotein</keyword>
<dbReference type="InterPro" id="IPR036890">
    <property type="entry name" value="HATPase_C_sf"/>
</dbReference>
<evidence type="ECO:0000256" key="3">
    <source>
        <dbReference type="ARBA" id="ARBA00012438"/>
    </source>
</evidence>
<dbReference type="GO" id="GO:0016020">
    <property type="term" value="C:membrane"/>
    <property type="evidence" value="ECO:0007669"/>
    <property type="project" value="UniProtKB-SubCell"/>
</dbReference>
<dbReference type="Pfam" id="PF08448">
    <property type="entry name" value="PAS_4"/>
    <property type="match status" value="1"/>
</dbReference>
<keyword evidence="7" id="KW-0547">Nucleotide-binding</keyword>
<reference evidence="15" key="1">
    <citation type="journal article" date="2021" name="Microorganisms">
        <title>Acidisoma silvae sp. nov. and Acidisomacellulosilytica sp. nov., Two Acidophilic Bacteria Isolated from Decaying Wood, Hydrolyzing Cellulose and Producing Poly-3-hydroxybutyrate.</title>
        <authorList>
            <person name="Mieszkin S."/>
            <person name="Pouder E."/>
            <person name="Uroz S."/>
            <person name="Simon-Colin C."/>
            <person name="Alain K."/>
        </authorList>
    </citation>
    <scope>NUCLEOTIDE SEQUENCE</scope>
    <source>
        <strain evidence="15">HW T2.11</strain>
    </source>
</reference>
<evidence type="ECO:0000256" key="6">
    <source>
        <dbReference type="ARBA" id="ARBA00022692"/>
    </source>
</evidence>
<dbReference type="GO" id="GO:0007234">
    <property type="term" value="P:osmosensory signaling via phosphorelay pathway"/>
    <property type="evidence" value="ECO:0007669"/>
    <property type="project" value="TreeGrafter"/>
</dbReference>
<dbReference type="InterPro" id="IPR004358">
    <property type="entry name" value="Sig_transdc_His_kin-like_C"/>
</dbReference>
<dbReference type="PROSITE" id="PS50112">
    <property type="entry name" value="PAS"/>
    <property type="match status" value="1"/>
</dbReference>
<evidence type="ECO:0000256" key="11">
    <source>
        <dbReference type="ARBA" id="ARBA00023012"/>
    </source>
</evidence>
<dbReference type="EMBL" id="JAESVB010000027">
    <property type="protein sequence ID" value="MCB8878220.1"/>
    <property type="molecule type" value="Genomic_DNA"/>
</dbReference>
<evidence type="ECO:0000259" key="13">
    <source>
        <dbReference type="PROSITE" id="PS50109"/>
    </source>
</evidence>
<dbReference type="InterPro" id="IPR035965">
    <property type="entry name" value="PAS-like_dom_sf"/>
</dbReference>
<keyword evidence="6" id="KW-0812">Transmembrane</keyword>
<dbReference type="GO" id="GO:0000155">
    <property type="term" value="F:phosphorelay sensor kinase activity"/>
    <property type="evidence" value="ECO:0007669"/>
    <property type="project" value="InterPro"/>
</dbReference>
<evidence type="ECO:0000256" key="9">
    <source>
        <dbReference type="ARBA" id="ARBA00022840"/>
    </source>
</evidence>
<dbReference type="AlphaFoldDB" id="A0A964E152"/>
<evidence type="ECO:0000256" key="2">
    <source>
        <dbReference type="ARBA" id="ARBA00004141"/>
    </source>
</evidence>
<dbReference type="SUPFAM" id="SSF55785">
    <property type="entry name" value="PYP-like sensor domain (PAS domain)"/>
    <property type="match status" value="1"/>
</dbReference>
<dbReference type="SUPFAM" id="SSF47384">
    <property type="entry name" value="Homodimeric domain of signal transducing histidine kinase"/>
    <property type="match status" value="1"/>
</dbReference>
<evidence type="ECO:0000256" key="10">
    <source>
        <dbReference type="ARBA" id="ARBA00022989"/>
    </source>
</evidence>
<proteinExistence type="predicted"/>
<evidence type="ECO:0000256" key="4">
    <source>
        <dbReference type="ARBA" id="ARBA00022553"/>
    </source>
</evidence>
<dbReference type="InterPro" id="IPR050351">
    <property type="entry name" value="BphY/WalK/GraS-like"/>
</dbReference>
<dbReference type="Pfam" id="PF00512">
    <property type="entry name" value="HisKA"/>
    <property type="match status" value="1"/>
</dbReference>
<dbReference type="GO" id="GO:0030295">
    <property type="term" value="F:protein kinase activator activity"/>
    <property type="evidence" value="ECO:0007669"/>
    <property type="project" value="TreeGrafter"/>
</dbReference>
<dbReference type="InterPro" id="IPR000014">
    <property type="entry name" value="PAS"/>
</dbReference>
<evidence type="ECO:0000313" key="16">
    <source>
        <dbReference type="Proteomes" id="UP000708298"/>
    </source>
</evidence>
<evidence type="ECO:0000256" key="5">
    <source>
        <dbReference type="ARBA" id="ARBA00022679"/>
    </source>
</evidence>
<reference evidence="15" key="2">
    <citation type="submission" date="2021-01" db="EMBL/GenBank/DDBJ databases">
        <authorList>
            <person name="Mieszkin S."/>
            <person name="Pouder E."/>
            <person name="Alain K."/>
        </authorList>
    </citation>
    <scope>NUCLEOTIDE SEQUENCE</scope>
    <source>
        <strain evidence="15">HW T2.11</strain>
    </source>
</reference>
<dbReference type="EC" id="2.7.13.3" evidence="3"/>
<evidence type="ECO:0000256" key="12">
    <source>
        <dbReference type="ARBA" id="ARBA00023136"/>
    </source>
</evidence>
<dbReference type="CDD" id="cd00075">
    <property type="entry name" value="HATPase"/>
    <property type="match status" value="1"/>
</dbReference>
<comment type="subcellular location">
    <subcellularLocation>
        <location evidence="2">Membrane</location>
        <topology evidence="2">Multi-pass membrane protein</topology>
    </subcellularLocation>
</comment>
<dbReference type="Gene3D" id="1.10.287.130">
    <property type="match status" value="1"/>
</dbReference>
<evidence type="ECO:0000256" key="8">
    <source>
        <dbReference type="ARBA" id="ARBA00022777"/>
    </source>
</evidence>
<organism evidence="15 16">
    <name type="scientific">Acidisoma silvae</name>
    <dbReference type="NCBI Taxonomy" id="2802396"/>
    <lineage>
        <taxon>Bacteria</taxon>
        <taxon>Pseudomonadati</taxon>
        <taxon>Pseudomonadota</taxon>
        <taxon>Alphaproteobacteria</taxon>
        <taxon>Acetobacterales</taxon>
        <taxon>Acidocellaceae</taxon>
        <taxon>Acidisoma</taxon>
    </lineage>
</organism>
<dbReference type="InterPro" id="IPR036097">
    <property type="entry name" value="HisK_dim/P_sf"/>
</dbReference>
<dbReference type="SMART" id="SM00388">
    <property type="entry name" value="HisKA"/>
    <property type="match status" value="1"/>
</dbReference>
<comment type="catalytic activity">
    <reaction evidence="1">
        <text>ATP + protein L-histidine = ADP + protein N-phospho-L-histidine.</text>
        <dbReference type="EC" id="2.7.13.3"/>
    </reaction>
</comment>
<keyword evidence="12" id="KW-0472">Membrane</keyword>
<dbReference type="InterPro" id="IPR003594">
    <property type="entry name" value="HATPase_dom"/>
</dbReference>
<dbReference type="PANTHER" id="PTHR42878:SF7">
    <property type="entry name" value="SENSOR HISTIDINE KINASE GLRK"/>
    <property type="match status" value="1"/>
</dbReference>
<dbReference type="PRINTS" id="PR00344">
    <property type="entry name" value="BCTRLSENSOR"/>
</dbReference>
<dbReference type="InterPro" id="IPR003661">
    <property type="entry name" value="HisK_dim/P_dom"/>
</dbReference>
<evidence type="ECO:0000256" key="1">
    <source>
        <dbReference type="ARBA" id="ARBA00000085"/>
    </source>
</evidence>
<evidence type="ECO:0000313" key="15">
    <source>
        <dbReference type="EMBL" id="MCB8878220.1"/>
    </source>
</evidence>
<keyword evidence="10" id="KW-1133">Transmembrane helix</keyword>
<dbReference type="PROSITE" id="PS50109">
    <property type="entry name" value="HIS_KIN"/>
    <property type="match status" value="1"/>
</dbReference>
<accession>A0A964E152</accession>
<name>A0A964E152_9PROT</name>
<dbReference type="InterPro" id="IPR013656">
    <property type="entry name" value="PAS_4"/>
</dbReference>
<gene>
    <name evidence="15" type="ORF">ASILVAE211_23755</name>
</gene>
<keyword evidence="16" id="KW-1185">Reference proteome</keyword>
<keyword evidence="9" id="KW-0067">ATP-binding</keyword>
<dbReference type="PANTHER" id="PTHR42878">
    <property type="entry name" value="TWO-COMPONENT HISTIDINE KINASE"/>
    <property type="match status" value="1"/>
</dbReference>
<feature type="domain" description="Histidine kinase" evidence="13">
    <location>
        <begin position="171"/>
        <end position="383"/>
    </location>
</feature>
<dbReference type="GO" id="GO:0005524">
    <property type="term" value="F:ATP binding"/>
    <property type="evidence" value="ECO:0007669"/>
    <property type="project" value="UniProtKB-KW"/>
</dbReference>
<dbReference type="NCBIfam" id="TIGR00229">
    <property type="entry name" value="sensory_box"/>
    <property type="match status" value="1"/>
</dbReference>
<keyword evidence="8 15" id="KW-0418">Kinase</keyword>
<dbReference type="Gene3D" id="3.30.565.10">
    <property type="entry name" value="Histidine kinase-like ATPase, C-terminal domain"/>
    <property type="match status" value="1"/>
</dbReference>
<evidence type="ECO:0000256" key="7">
    <source>
        <dbReference type="ARBA" id="ARBA00022741"/>
    </source>
</evidence>
<keyword evidence="5" id="KW-0808">Transferase</keyword>
<dbReference type="Pfam" id="PF02518">
    <property type="entry name" value="HATPase_c"/>
    <property type="match status" value="1"/>
</dbReference>
<dbReference type="GO" id="GO:0000156">
    <property type="term" value="F:phosphorelay response regulator activity"/>
    <property type="evidence" value="ECO:0007669"/>
    <property type="project" value="TreeGrafter"/>
</dbReference>
<protein>
    <recommendedName>
        <fullName evidence="3">histidine kinase</fullName>
        <ecNumber evidence="3">2.7.13.3</ecNumber>
    </recommendedName>
</protein>
<dbReference type="Proteomes" id="UP000708298">
    <property type="component" value="Unassembled WGS sequence"/>
</dbReference>
<dbReference type="RefSeq" id="WP_227323866.1">
    <property type="nucleotide sequence ID" value="NZ_JAESVB010000027.1"/>
</dbReference>
<evidence type="ECO:0000259" key="14">
    <source>
        <dbReference type="PROSITE" id="PS50112"/>
    </source>
</evidence>
<dbReference type="InterPro" id="IPR005467">
    <property type="entry name" value="His_kinase_dom"/>
</dbReference>
<sequence length="385" mass="42156">MFEPGADQVSVAPEDGFQDLFDNAPCGYLVMQLDGRITRANLRLATWIGQPAEQLVGKRLHDLLTVGTRIFYETSFAPQLSLNGACDEMSFDLRTSTGEKIAVSASGQVRKDASGQPLSIRLAFFMATERRRYERQIVDAHSQLEGRERTTQGLLDTERETAELREQFIAVLGHDLRNPLASISGGLRLIQKDQPAERRKLIFDALAGSVTRMAVLIDNVLDFARGRLGAGIPVEFRPDVMLNPVLEHVVAELRLGAPDRVIEIDLDLPAPVRCDPSRIEQLVSNLLGNALTHGDTTMPISLHADQTEAVLTIWVSNGGDPIPPAAVERLFQPFFRGEVRASQQGLGLGLHIASEIAKAHGGTLTASSTAEETRFTFQMLMTPAV</sequence>
<dbReference type="Gene3D" id="3.30.450.20">
    <property type="entry name" value="PAS domain"/>
    <property type="match status" value="1"/>
</dbReference>
<dbReference type="SMART" id="SM00387">
    <property type="entry name" value="HATPase_c"/>
    <property type="match status" value="1"/>
</dbReference>
<feature type="domain" description="PAS" evidence="14">
    <location>
        <begin position="13"/>
        <end position="64"/>
    </location>
</feature>